<evidence type="ECO:0000259" key="1">
    <source>
        <dbReference type="PROSITE" id="PS50975"/>
    </source>
</evidence>
<name>A0A0F9H0G6_9ZZZZ</name>
<dbReference type="GO" id="GO:0016879">
    <property type="term" value="F:ligase activity, forming carbon-nitrogen bonds"/>
    <property type="evidence" value="ECO:0007669"/>
    <property type="project" value="TreeGrafter"/>
</dbReference>
<dbReference type="EMBL" id="LAZR01024440">
    <property type="protein sequence ID" value="KKL75120.1"/>
    <property type="molecule type" value="Genomic_DNA"/>
</dbReference>
<dbReference type="PANTHER" id="PTHR21621:SF0">
    <property type="entry name" value="BETA-CITRYLGLUTAMATE SYNTHASE B-RELATED"/>
    <property type="match status" value="1"/>
</dbReference>
<dbReference type="AlphaFoldDB" id="A0A0F9H0G6"/>
<dbReference type="SUPFAM" id="SSF56059">
    <property type="entry name" value="Glutathione synthetase ATP-binding domain-like"/>
    <property type="match status" value="1"/>
</dbReference>
<evidence type="ECO:0000313" key="2">
    <source>
        <dbReference type="EMBL" id="KKL75120.1"/>
    </source>
</evidence>
<dbReference type="InterPro" id="IPR011761">
    <property type="entry name" value="ATP-grasp"/>
</dbReference>
<sequence>MMPMKKVIALEARLRGCKNVLTLGVRPNFSDYDPEAASLIRGAKKIYYPTRFYADLFDAMGKETFPGYHTYKCVQDKIRQTALLTLLNIPHPRTRVFYGKRQKSLICDHFRFPFIGKIPKGSAMGRGVFLIKNQDELSVYCSLPHPAYVQEYLPIKSDIRVVVIGNKVVHSYWRISPSNEFRSNVALGATINLNSVPQNALDLALYTAKMCRWDDVGIDICFHDGKYYVLEANMKYGKEGFRTAGIDYTTLMETLIEREEI</sequence>
<comment type="caution">
    <text evidence="2">The sequence shown here is derived from an EMBL/GenBank/DDBJ whole genome shotgun (WGS) entry which is preliminary data.</text>
</comment>
<reference evidence="2" key="1">
    <citation type="journal article" date="2015" name="Nature">
        <title>Complex archaea that bridge the gap between prokaryotes and eukaryotes.</title>
        <authorList>
            <person name="Spang A."/>
            <person name="Saw J.H."/>
            <person name="Jorgensen S.L."/>
            <person name="Zaremba-Niedzwiedzka K."/>
            <person name="Martijn J."/>
            <person name="Lind A.E."/>
            <person name="van Eijk R."/>
            <person name="Schleper C."/>
            <person name="Guy L."/>
            <person name="Ettema T.J."/>
        </authorList>
    </citation>
    <scope>NUCLEOTIDE SEQUENCE</scope>
</reference>
<dbReference type="GO" id="GO:0005524">
    <property type="term" value="F:ATP binding"/>
    <property type="evidence" value="ECO:0007669"/>
    <property type="project" value="InterPro"/>
</dbReference>
<feature type="domain" description="ATP-grasp" evidence="1">
    <location>
        <begin position="81"/>
        <end position="260"/>
    </location>
</feature>
<dbReference type="GO" id="GO:0005737">
    <property type="term" value="C:cytoplasm"/>
    <property type="evidence" value="ECO:0007669"/>
    <property type="project" value="TreeGrafter"/>
</dbReference>
<dbReference type="InterPro" id="IPR013651">
    <property type="entry name" value="ATP-grasp_RimK-type"/>
</dbReference>
<dbReference type="PROSITE" id="PS50975">
    <property type="entry name" value="ATP_GRASP"/>
    <property type="match status" value="1"/>
</dbReference>
<proteinExistence type="predicted"/>
<gene>
    <name evidence="2" type="ORF">LCGC14_2058070</name>
</gene>
<organism evidence="2">
    <name type="scientific">marine sediment metagenome</name>
    <dbReference type="NCBI Taxonomy" id="412755"/>
    <lineage>
        <taxon>unclassified sequences</taxon>
        <taxon>metagenomes</taxon>
        <taxon>ecological metagenomes</taxon>
    </lineage>
</organism>
<dbReference type="Pfam" id="PF08443">
    <property type="entry name" value="RimK"/>
    <property type="match status" value="1"/>
</dbReference>
<protein>
    <recommendedName>
        <fullName evidence="1">ATP-grasp domain-containing protein</fullName>
    </recommendedName>
</protein>
<dbReference type="PANTHER" id="PTHR21621">
    <property type="entry name" value="RIBOSOMAL PROTEIN S6 MODIFICATION PROTEIN"/>
    <property type="match status" value="1"/>
</dbReference>
<accession>A0A0F9H0G6</accession>
<dbReference type="GO" id="GO:0046872">
    <property type="term" value="F:metal ion binding"/>
    <property type="evidence" value="ECO:0007669"/>
    <property type="project" value="InterPro"/>
</dbReference>
<dbReference type="Gene3D" id="3.30.470.20">
    <property type="entry name" value="ATP-grasp fold, B domain"/>
    <property type="match status" value="1"/>
</dbReference>